<evidence type="ECO:0000256" key="3">
    <source>
        <dbReference type="ARBA" id="ARBA00023054"/>
    </source>
</evidence>
<accession>A0A151ITS2</accession>
<protein>
    <recommendedName>
        <fullName evidence="2">Coiled-coil domain-containing protein 39</fullName>
    </recommendedName>
</protein>
<dbReference type="AlphaFoldDB" id="A0A151ITS2"/>
<dbReference type="EMBL" id="KQ980997">
    <property type="protein sequence ID" value="KYN10440.1"/>
    <property type="molecule type" value="Genomic_DNA"/>
</dbReference>
<dbReference type="STRING" id="471704.A0A151ITS2"/>
<dbReference type="GO" id="GO:0060287">
    <property type="term" value="P:epithelial cilium movement involved in determination of left/right asymmetry"/>
    <property type="evidence" value="ECO:0007669"/>
    <property type="project" value="TreeGrafter"/>
</dbReference>
<sequence length="331" mass="38263">TYIHLCSQTFKERAAEITAQIEAFAIQKRVAGNECSELRTTITDRKSRIRQLQVRYDSSVATIGTTMDGAPMSTAYLKIQSVQERYMLREQGDKLDETIRRTEQEIRSMENTLRVVNVCNDKYRDSISTVGQDGSEWTEQNRLDEQMHNARQKLLQKQTQLQRLFDKLQKTQNDHTQLLNDIEKSKEEKDNKERYLSAIEKQTAEQEEKISRANKSLRKSILSRDASLQREVELRELQEQNALVLQDIAEFTIRHVEAEAYVKKLLIAKNIELPYFSSSIKSPCGSSAGTIDHLKSTSRISAFTSSRESISSVIKMELQFEERTYIKKVLL</sequence>
<organism evidence="6 7">
    <name type="scientific">Trachymyrmex cornetzi</name>
    <dbReference type="NCBI Taxonomy" id="471704"/>
    <lineage>
        <taxon>Eukaryota</taxon>
        <taxon>Metazoa</taxon>
        <taxon>Ecdysozoa</taxon>
        <taxon>Arthropoda</taxon>
        <taxon>Hexapoda</taxon>
        <taxon>Insecta</taxon>
        <taxon>Pterygota</taxon>
        <taxon>Neoptera</taxon>
        <taxon>Endopterygota</taxon>
        <taxon>Hymenoptera</taxon>
        <taxon>Apocrita</taxon>
        <taxon>Aculeata</taxon>
        <taxon>Formicoidea</taxon>
        <taxon>Formicidae</taxon>
        <taxon>Myrmicinae</taxon>
        <taxon>Trachymyrmex</taxon>
    </lineage>
</organism>
<dbReference type="InterPro" id="IPR033290">
    <property type="entry name" value="CCDC39"/>
</dbReference>
<name>A0A151ITS2_9HYME</name>
<dbReference type="GO" id="GO:0005576">
    <property type="term" value="C:extracellular region"/>
    <property type="evidence" value="ECO:0007669"/>
    <property type="project" value="GOC"/>
</dbReference>
<evidence type="ECO:0000256" key="2">
    <source>
        <dbReference type="ARBA" id="ARBA00016725"/>
    </source>
</evidence>
<evidence type="ECO:0000256" key="5">
    <source>
        <dbReference type="SAM" id="Coils"/>
    </source>
</evidence>
<feature type="coiled-coil region" evidence="5">
    <location>
        <begin position="140"/>
        <end position="254"/>
    </location>
</feature>
<gene>
    <name evidence="6" type="ORF">ALC57_17414</name>
</gene>
<evidence type="ECO:0000256" key="4">
    <source>
        <dbReference type="ARBA" id="ARBA00045182"/>
    </source>
</evidence>
<comment type="function">
    <text evidence="4">Required for assembly of dynein regulatory complex (DRC) and inner dynein arm (IDA) complexes, which are responsible for ciliary beat regulation, thereby playing a central role in motility in cilia and flagella. Probably acts together with CCDC40 to form a molecular ruler that determines the 96 nanometer (nm) repeat length and arrangements of components in cilia and flagella. Not required for outer dynein arm complexes assembly.</text>
</comment>
<keyword evidence="7" id="KW-1185">Reference proteome</keyword>
<evidence type="ECO:0000313" key="7">
    <source>
        <dbReference type="Proteomes" id="UP000078492"/>
    </source>
</evidence>
<reference evidence="6 7" key="1">
    <citation type="submission" date="2015-09" db="EMBL/GenBank/DDBJ databases">
        <title>Trachymyrmex cornetzi WGS genome.</title>
        <authorList>
            <person name="Nygaard S."/>
            <person name="Hu H."/>
            <person name="Boomsma J."/>
            <person name="Zhang G."/>
        </authorList>
    </citation>
    <scope>NUCLEOTIDE SEQUENCE [LARGE SCALE GENOMIC DNA]</scope>
    <source>
        <strain evidence="6">Tcor2-1</strain>
        <tissue evidence="6">Whole body</tissue>
    </source>
</reference>
<dbReference type="PANTHER" id="PTHR18962:SF0">
    <property type="entry name" value="COILED-COIL DOMAIN-CONTAINING PROTEIN 39"/>
    <property type="match status" value="1"/>
</dbReference>
<dbReference type="Pfam" id="PF24161">
    <property type="entry name" value="CCDC39"/>
    <property type="match status" value="1"/>
</dbReference>
<dbReference type="Proteomes" id="UP000078492">
    <property type="component" value="Unassembled WGS sequence"/>
</dbReference>
<dbReference type="GO" id="GO:0060285">
    <property type="term" value="P:cilium-dependent cell motility"/>
    <property type="evidence" value="ECO:0007669"/>
    <property type="project" value="TreeGrafter"/>
</dbReference>
<dbReference type="GO" id="GO:0036159">
    <property type="term" value="P:inner dynein arm assembly"/>
    <property type="evidence" value="ECO:0007669"/>
    <property type="project" value="InterPro"/>
</dbReference>
<feature type="non-terminal residue" evidence="6">
    <location>
        <position position="1"/>
    </location>
</feature>
<keyword evidence="3 5" id="KW-0175">Coiled coil</keyword>
<evidence type="ECO:0000256" key="1">
    <source>
        <dbReference type="ARBA" id="ARBA00005805"/>
    </source>
</evidence>
<dbReference type="PANTHER" id="PTHR18962">
    <property type="entry name" value="COILED-COIL DOMAIN-CONTAINING PROTEIN 39"/>
    <property type="match status" value="1"/>
</dbReference>
<proteinExistence type="inferred from homology"/>
<comment type="similarity">
    <text evidence="1">Belongs to the CCDC39 family.</text>
</comment>
<evidence type="ECO:0000313" key="6">
    <source>
        <dbReference type="EMBL" id="KYN10440.1"/>
    </source>
</evidence>
<dbReference type="GO" id="GO:0005930">
    <property type="term" value="C:axoneme"/>
    <property type="evidence" value="ECO:0007669"/>
    <property type="project" value="InterPro"/>
</dbReference>